<comment type="subcellular location">
    <subcellularLocation>
        <location evidence="1">Membrane</location>
        <topology evidence="1">Multi-pass membrane protein</topology>
    </subcellularLocation>
</comment>
<reference evidence="6" key="2">
    <citation type="journal article" date="2021" name="PeerJ">
        <title>Extensive microbial diversity within the chicken gut microbiome revealed by metagenomics and culture.</title>
        <authorList>
            <person name="Gilroy R."/>
            <person name="Ravi A."/>
            <person name="Getino M."/>
            <person name="Pursley I."/>
            <person name="Horton D.L."/>
            <person name="Alikhan N.F."/>
            <person name="Baker D."/>
            <person name="Gharbi K."/>
            <person name="Hall N."/>
            <person name="Watson M."/>
            <person name="Adriaenssens E.M."/>
            <person name="Foster-Nyarko E."/>
            <person name="Jarju S."/>
            <person name="Secka A."/>
            <person name="Antonio M."/>
            <person name="Oren A."/>
            <person name="Chaudhuri R.R."/>
            <person name="La Ragione R."/>
            <person name="Hildebrand F."/>
            <person name="Pallen M.J."/>
        </authorList>
    </citation>
    <scope>NUCLEOTIDE SEQUENCE</scope>
    <source>
        <strain evidence="6">B1-3475</strain>
    </source>
</reference>
<reference evidence="6" key="1">
    <citation type="submission" date="2020-10" db="EMBL/GenBank/DDBJ databases">
        <authorList>
            <person name="Gilroy R."/>
        </authorList>
    </citation>
    <scope>NUCLEOTIDE SEQUENCE</scope>
    <source>
        <strain evidence="6">B1-3475</strain>
    </source>
</reference>
<evidence type="ECO:0000256" key="1">
    <source>
        <dbReference type="ARBA" id="ARBA00004141"/>
    </source>
</evidence>
<dbReference type="GO" id="GO:0009403">
    <property type="term" value="P:toxin biosynthetic process"/>
    <property type="evidence" value="ECO:0007669"/>
    <property type="project" value="InterPro"/>
</dbReference>
<evidence type="ECO:0000256" key="2">
    <source>
        <dbReference type="ARBA" id="ARBA00022692"/>
    </source>
</evidence>
<proteinExistence type="predicted"/>
<evidence type="ECO:0000313" key="7">
    <source>
        <dbReference type="Proteomes" id="UP000823617"/>
    </source>
</evidence>
<dbReference type="GO" id="GO:0016020">
    <property type="term" value="C:membrane"/>
    <property type="evidence" value="ECO:0007669"/>
    <property type="project" value="UniProtKB-SubCell"/>
</dbReference>
<dbReference type="Proteomes" id="UP000823617">
    <property type="component" value="Unassembled WGS sequence"/>
</dbReference>
<evidence type="ECO:0000313" key="6">
    <source>
        <dbReference type="EMBL" id="MBO8456233.1"/>
    </source>
</evidence>
<evidence type="ECO:0000256" key="3">
    <source>
        <dbReference type="ARBA" id="ARBA00022989"/>
    </source>
</evidence>
<name>A0A9D9HLV6_9BACT</name>
<organism evidence="6 7">
    <name type="scientific">Candidatus Cryptobacteroides intestinigallinarum</name>
    <dbReference type="NCBI Taxonomy" id="2840767"/>
    <lineage>
        <taxon>Bacteria</taxon>
        <taxon>Pseudomonadati</taxon>
        <taxon>Bacteroidota</taxon>
        <taxon>Bacteroidia</taxon>
        <taxon>Bacteroidales</taxon>
        <taxon>Candidatus Cryptobacteroides</taxon>
    </lineage>
</organism>
<feature type="transmembrane region" description="Helical" evidence="5">
    <location>
        <begin position="60"/>
        <end position="81"/>
    </location>
</feature>
<dbReference type="Pfam" id="PF02674">
    <property type="entry name" value="Colicin_V"/>
    <property type="match status" value="1"/>
</dbReference>
<feature type="transmembrane region" description="Helical" evidence="5">
    <location>
        <begin position="6"/>
        <end position="39"/>
    </location>
</feature>
<feature type="transmembrane region" description="Helical" evidence="5">
    <location>
        <begin position="101"/>
        <end position="125"/>
    </location>
</feature>
<sequence>MNVLDIILLICFVPAIIVGIRKGFIAQVFSIISIVAGVWLSFQFSELLSNWIGRWIHASHALLQVIAFIIILILVILAFTALSKLLEATIKIILLGWLNKLLGVVFAILKYVLIIGLLLVAFDWINSEFGLVKKSVLDSSVLYRPLLNAADTIFPYFKGLLS</sequence>
<keyword evidence="3 5" id="KW-1133">Transmembrane helix</keyword>
<protein>
    <submittedName>
        <fullName evidence="6">CvpA family protein</fullName>
    </submittedName>
</protein>
<dbReference type="AlphaFoldDB" id="A0A9D9HLV6"/>
<dbReference type="InterPro" id="IPR003825">
    <property type="entry name" value="Colicin-V_CvpA"/>
</dbReference>
<evidence type="ECO:0000256" key="5">
    <source>
        <dbReference type="SAM" id="Phobius"/>
    </source>
</evidence>
<dbReference type="PANTHER" id="PTHR37306">
    <property type="entry name" value="COLICIN V PRODUCTION PROTEIN"/>
    <property type="match status" value="1"/>
</dbReference>
<keyword evidence="4 5" id="KW-0472">Membrane</keyword>
<dbReference type="EMBL" id="JADIMK010000075">
    <property type="protein sequence ID" value="MBO8456233.1"/>
    <property type="molecule type" value="Genomic_DNA"/>
</dbReference>
<evidence type="ECO:0000256" key="4">
    <source>
        <dbReference type="ARBA" id="ARBA00023136"/>
    </source>
</evidence>
<accession>A0A9D9HLV6</accession>
<keyword evidence="2 5" id="KW-0812">Transmembrane</keyword>
<comment type="caution">
    <text evidence="6">The sequence shown here is derived from an EMBL/GenBank/DDBJ whole genome shotgun (WGS) entry which is preliminary data.</text>
</comment>
<gene>
    <name evidence="6" type="ORF">IAC08_07510</name>
</gene>
<dbReference type="PANTHER" id="PTHR37306:SF1">
    <property type="entry name" value="COLICIN V PRODUCTION PROTEIN"/>
    <property type="match status" value="1"/>
</dbReference>